<sequence length="271" mass="28733">MTSTAASTDGRPAERPERNQSASLRRALAVLEHVRDHAAAGPDLSLTALAEGLGMSKSTVLRLAAPLVDAQLLARDRDTGHYRLGPGALQLGQAYLATLDLRTAASEEAHQLMREVGGTVHLCVPDAPYVVYVDKVENETAVRMASRIGSRAPMYCTAVGKAMLAWMPEEAFATVVAHGLPAITPRTLTSAAALGTELTRIRTRGYAVDDRENEPEVRCIAAPVFDHNNTVIGAISTSALTSRITAARARELGPVVAATAARVSRTMGSTR</sequence>
<dbReference type="Gene3D" id="3.30.450.40">
    <property type="match status" value="1"/>
</dbReference>
<dbReference type="AlphaFoldDB" id="A0A066Z7C9"/>
<dbReference type="RefSeq" id="WP_051652906.1">
    <property type="nucleotide sequence ID" value="NZ_KK853997.1"/>
</dbReference>
<keyword evidence="2" id="KW-0238">DNA-binding</keyword>
<dbReference type="InterPro" id="IPR005471">
    <property type="entry name" value="Tscrpt_reg_IclR_N"/>
</dbReference>
<dbReference type="InterPro" id="IPR036390">
    <property type="entry name" value="WH_DNA-bd_sf"/>
</dbReference>
<dbReference type="GO" id="GO:0003677">
    <property type="term" value="F:DNA binding"/>
    <property type="evidence" value="ECO:0007669"/>
    <property type="project" value="UniProtKB-KW"/>
</dbReference>
<evidence type="ECO:0000256" key="1">
    <source>
        <dbReference type="ARBA" id="ARBA00023015"/>
    </source>
</evidence>
<dbReference type="PATRIC" id="fig|1348663.4.peg.1840"/>
<accession>A0A066Z7C9</accession>
<dbReference type="SUPFAM" id="SSF55781">
    <property type="entry name" value="GAF domain-like"/>
    <property type="match status" value="1"/>
</dbReference>
<evidence type="ECO:0000259" key="5">
    <source>
        <dbReference type="PROSITE" id="PS51077"/>
    </source>
</evidence>
<name>A0A066Z7C9_9ACTN</name>
<keyword evidence="8" id="KW-1185">Reference proteome</keyword>
<evidence type="ECO:0000256" key="4">
    <source>
        <dbReference type="SAM" id="MobiDB-lite"/>
    </source>
</evidence>
<reference evidence="7 8" key="1">
    <citation type="submission" date="2014-05" db="EMBL/GenBank/DDBJ databases">
        <title>Draft Genome Sequence of Kitasatospora cheerisanensis KCTC 2395.</title>
        <authorList>
            <person name="Nam D.H."/>
        </authorList>
    </citation>
    <scope>NUCLEOTIDE SEQUENCE [LARGE SCALE GENOMIC DNA]</scope>
    <source>
        <strain evidence="7 8">KCTC 2395</strain>
    </source>
</reference>
<dbReference type="OrthoDB" id="9000968at2"/>
<feature type="region of interest" description="Disordered" evidence="4">
    <location>
        <begin position="1"/>
        <end position="22"/>
    </location>
</feature>
<keyword evidence="1" id="KW-0805">Transcription regulation</keyword>
<dbReference type="Gene3D" id="1.10.10.10">
    <property type="entry name" value="Winged helix-like DNA-binding domain superfamily/Winged helix DNA-binding domain"/>
    <property type="match status" value="1"/>
</dbReference>
<dbReference type="PANTHER" id="PTHR30136">
    <property type="entry name" value="HELIX-TURN-HELIX TRANSCRIPTIONAL REGULATOR, ICLR FAMILY"/>
    <property type="match status" value="1"/>
</dbReference>
<evidence type="ECO:0000256" key="2">
    <source>
        <dbReference type="ARBA" id="ARBA00023125"/>
    </source>
</evidence>
<feature type="domain" description="IclR-ED" evidence="6">
    <location>
        <begin position="87"/>
        <end position="269"/>
    </location>
</feature>
<dbReference type="HOGENOM" id="CLU_062618_7_1_11"/>
<evidence type="ECO:0000313" key="7">
    <source>
        <dbReference type="EMBL" id="KDN86090.1"/>
    </source>
</evidence>
<protein>
    <submittedName>
        <fullName evidence="7">IclR family transcriptional regulator</fullName>
    </submittedName>
</protein>
<dbReference type="PROSITE" id="PS51077">
    <property type="entry name" value="HTH_ICLR"/>
    <property type="match status" value="1"/>
</dbReference>
<dbReference type="SUPFAM" id="SSF46785">
    <property type="entry name" value="Winged helix' DNA-binding domain"/>
    <property type="match status" value="1"/>
</dbReference>
<dbReference type="GO" id="GO:0045892">
    <property type="term" value="P:negative regulation of DNA-templated transcription"/>
    <property type="evidence" value="ECO:0007669"/>
    <property type="project" value="TreeGrafter"/>
</dbReference>
<dbReference type="InterPro" id="IPR036388">
    <property type="entry name" value="WH-like_DNA-bd_sf"/>
</dbReference>
<gene>
    <name evidence="7" type="ORF">KCH_19070</name>
</gene>
<feature type="domain" description="HTH iclR-type" evidence="5">
    <location>
        <begin position="21"/>
        <end position="86"/>
    </location>
</feature>
<dbReference type="InterPro" id="IPR029016">
    <property type="entry name" value="GAF-like_dom_sf"/>
</dbReference>
<evidence type="ECO:0000259" key="6">
    <source>
        <dbReference type="PROSITE" id="PS51078"/>
    </source>
</evidence>
<evidence type="ECO:0000256" key="3">
    <source>
        <dbReference type="ARBA" id="ARBA00023163"/>
    </source>
</evidence>
<dbReference type="EMBL" id="JNBY01000073">
    <property type="protein sequence ID" value="KDN86090.1"/>
    <property type="molecule type" value="Genomic_DNA"/>
</dbReference>
<dbReference type="InterPro" id="IPR050707">
    <property type="entry name" value="HTH_MetabolicPath_Reg"/>
</dbReference>
<proteinExistence type="predicted"/>
<dbReference type="GO" id="GO:0003700">
    <property type="term" value="F:DNA-binding transcription factor activity"/>
    <property type="evidence" value="ECO:0007669"/>
    <property type="project" value="TreeGrafter"/>
</dbReference>
<dbReference type="eggNOG" id="COG1414">
    <property type="taxonomic scope" value="Bacteria"/>
</dbReference>
<evidence type="ECO:0000313" key="8">
    <source>
        <dbReference type="Proteomes" id="UP000027178"/>
    </source>
</evidence>
<comment type="caution">
    <text evidence="7">The sequence shown here is derived from an EMBL/GenBank/DDBJ whole genome shotgun (WGS) entry which is preliminary data.</text>
</comment>
<dbReference type="InterPro" id="IPR014757">
    <property type="entry name" value="Tscrpt_reg_IclR_C"/>
</dbReference>
<dbReference type="Pfam" id="PF01614">
    <property type="entry name" value="IclR_C"/>
    <property type="match status" value="1"/>
</dbReference>
<dbReference type="SMART" id="SM00346">
    <property type="entry name" value="HTH_ICLR"/>
    <property type="match status" value="1"/>
</dbReference>
<dbReference type="Pfam" id="PF09339">
    <property type="entry name" value="HTH_IclR"/>
    <property type="match status" value="1"/>
</dbReference>
<dbReference type="Proteomes" id="UP000027178">
    <property type="component" value="Unassembled WGS sequence"/>
</dbReference>
<dbReference type="PANTHER" id="PTHR30136:SF24">
    <property type="entry name" value="HTH-TYPE TRANSCRIPTIONAL REPRESSOR ALLR"/>
    <property type="match status" value="1"/>
</dbReference>
<keyword evidence="3" id="KW-0804">Transcription</keyword>
<dbReference type="PROSITE" id="PS51078">
    <property type="entry name" value="ICLR_ED"/>
    <property type="match status" value="1"/>
</dbReference>
<organism evidence="7 8">
    <name type="scientific">Kitasatospora cheerisanensis KCTC 2395</name>
    <dbReference type="NCBI Taxonomy" id="1348663"/>
    <lineage>
        <taxon>Bacteria</taxon>
        <taxon>Bacillati</taxon>
        <taxon>Actinomycetota</taxon>
        <taxon>Actinomycetes</taxon>
        <taxon>Kitasatosporales</taxon>
        <taxon>Streptomycetaceae</taxon>
        <taxon>Kitasatospora</taxon>
    </lineage>
</organism>